<comment type="caution">
    <text evidence="3">The sequence shown here is derived from an EMBL/GenBank/DDBJ whole genome shotgun (WGS) entry which is preliminary data.</text>
</comment>
<protein>
    <recommendedName>
        <fullName evidence="2">DUF4350 domain-containing protein</fullName>
    </recommendedName>
</protein>
<gene>
    <name evidence="3" type="ORF">GCM10017576_12380</name>
</gene>
<keyword evidence="1" id="KW-0472">Membrane</keyword>
<reference evidence="3" key="1">
    <citation type="journal article" date="2014" name="Int. J. Syst. Evol. Microbiol.">
        <title>Complete genome sequence of Corynebacterium casei LMG S-19264T (=DSM 44701T), isolated from a smear-ripened cheese.</title>
        <authorList>
            <consortium name="US DOE Joint Genome Institute (JGI-PGF)"/>
            <person name="Walter F."/>
            <person name="Albersmeier A."/>
            <person name="Kalinowski J."/>
            <person name="Ruckert C."/>
        </authorList>
    </citation>
    <scope>NUCLEOTIDE SEQUENCE</scope>
    <source>
        <strain evidence="3">VKM Ac-1020</strain>
    </source>
</reference>
<sequence length="392" mass="40552">MTELRESAPEAAPARRGRRALGWIALVAGFVVFGLVLVLVAGREWSQRPALDAESAGPDGALAVTRLLEERLDVDVVIVSSLDEALDAVDDGTGLALGSTAPLADDDVERLVAQAGDTVLLAPTSRDLRILFASSGFQAFGDGTPAAPSCGLEVAVNAGDVVPGEAYDRGGADVACYPVADSGFALLQQEGDGRTVSAVDGASLLVNEHLDREGNAALALGLLAARDELVWYLPRIADAASTAPATLGELTPAWVTPAIVAAALAALAAGIWRGRRFGPLVAEDLPVTVRANETLEGRARLYARASDAAHAARLLRAGASARMAVRLGLPRTAPPAEVADAAAIRLRARADAVRGILLAEPHDDASLVAFGERLHDLETAVDAAVRTERTPS</sequence>
<evidence type="ECO:0000259" key="2">
    <source>
        <dbReference type="Pfam" id="PF14258"/>
    </source>
</evidence>
<dbReference type="EMBL" id="BSEJ01000004">
    <property type="protein sequence ID" value="GLJ61109.1"/>
    <property type="molecule type" value="Genomic_DNA"/>
</dbReference>
<accession>A0A9W6H2V7</accession>
<keyword evidence="1" id="KW-1133">Transmembrane helix</keyword>
<feature type="transmembrane region" description="Helical" evidence="1">
    <location>
        <begin position="20"/>
        <end position="41"/>
    </location>
</feature>
<evidence type="ECO:0000313" key="4">
    <source>
        <dbReference type="Proteomes" id="UP001142462"/>
    </source>
</evidence>
<organism evidence="3 4">
    <name type="scientific">Microbacterium barkeri</name>
    <dbReference type="NCBI Taxonomy" id="33917"/>
    <lineage>
        <taxon>Bacteria</taxon>
        <taxon>Bacillati</taxon>
        <taxon>Actinomycetota</taxon>
        <taxon>Actinomycetes</taxon>
        <taxon>Micrococcales</taxon>
        <taxon>Microbacteriaceae</taxon>
        <taxon>Microbacterium</taxon>
    </lineage>
</organism>
<evidence type="ECO:0000256" key="1">
    <source>
        <dbReference type="SAM" id="Phobius"/>
    </source>
</evidence>
<keyword evidence="4" id="KW-1185">Reference proteome</keyword>
<proteinExistence type="predicted"/>
<name>A0A9W6H2V7_9MICO</name>
<dbReference type="RefSeq" id="WP_271172817.1">
    <property type="nucleotide sequence ID" value="NZ_BSEJ01000004.1"/>
</dbReference>
<evidence type="ECO:0000313" key="3">
    <source>
        <dbReference type="EMBL" id="GLJ61109.1"/>
    </source>
</evidence>
<keyword evidence="1" id="KW-0812">Transmembrane</keyword>
<dbReference type="Pfam" id="PF14258">
    <property type="entry name" value="DUF4350"/>
    <property type="match status" value="1"/>
</dbReference>
<reference evidence="3" key="2">
    <citation type="submission" date="2023-01" db="EMBL/GenBank/DDBJ databases">
        <authorList>
            <person name="Sun Q."/>
            <person name="Evtushenko L."/>
        </authorList>
    </citation>
    <scope>NUCLEOTIDE SEQUENCE</scope>
    <source>
        <strain evidence="3">VKM Ac-1020</strain>
    </source>
</reference>
<dbReference type="InterPro" id="IPR025646">
    <property type="entry name" value="DUF4350"/>
</dbReference>
<feature type="domain" description="DUF4350" evidence="2">
    <location>
        <begin position="54"/>
        <end position="223"/>
    </location>
</feature>
<dbReference type="Proteomes" id="UP001142462">
    <property type="component" value="Unassembled WGS sequence"/>
</dbReference>
<dbReference type="AlphaFoldDB" id="A0A9W6H2V7"/>